<evidence type="ECO:0008006" key="4">
    <source>
        <dbReference type="Google" id="ProtNLM"/>
    </source>
</evidence>
<evidence type="ECO:0000313" key="2">
    <source>
        <dbReference type="EMBL" id="EEJ59779.1"/>
    </source>
</evidence>
<dbReference type="AlphaFoldDB" id="C2E5L9"/>
<dbReference type="HOGENOM" id="CLU_558867_0_0_9"/>
<dbReference type="Proteomes" id="UP000003491">
    <property type="component" value="Unassembled WGS sequence"/>
</dbReference>
<protein>
    <recommendedName>
        <fullName evidence="4">Rad50/SbcC-type AAA domain-containing protein</fullName>
    </recommendedName>
</protein>
<evidence type="ECO:0000313" key="3">
    <source>
        <dbReference type="Proteomes" id="UP000003491"/>
    </source>
</evidence>
<feature type="coiled-coil region" evidence="1">
    <location>
        <begin position="280"/>
        <end position="363"/>
    </location>
</feature>
<comment type="caution">
    <text evidence="2">The sequence shown here is derived from an EMBL/GenBank/DDBJ whole genome shotgun (WGS) entry which is preliminary data.</text>
</comment>
<organism evidence="2 3">
    <name type="scientific">Lactobacillus johnsonii ATCC 33200</name>
    <dbReference type="NCBI Taxonomy" id="525330"/>
    <lineage>
        <taxon>Bacteria</taxon>
        <taxon>Bacillati</taxon>
        <taxon>Bacillota</taxon>
        <taxon>Bacilli</taxon>
        <taxon>Lactobacillales</taxon>
        <taxon>Lactobacillaceae</taxon>
        <taxon>Lactobacillus</taxon>
    </lineage>
</organism>
<keyword evidence="1" id="KW-0175">Coiled coil</keyword>
<dbReference type="Gene3D" id="3.40.50.300">
    <property type="entry name" value="P-loop containing nucleotide triphosphate hydrolases"/>
    <property type="match status" value="2"/>
</dbReference>
<sequence>MIIKEMKIQSSEGKRIFSFSTKNIIFSKKNSVGKSTLLRILFYGLGYPIPSTYKMKFKKLKIWVTFQRDNNLYQSYRYSDYLELKKNGEIFYTDPISSNLSSWYSLIWGIDSLTVLDNLLGAIYLEQDKGWTLLNRGKIIGNISFNIRDLLIGLSENNSEILNMISEKNRLKQIKEETKAILKLSEYTNYSNKPVEEDIELSDEDLNKYKNLKIQERFLKTRINELKRTINRTNSLKNYIYSLNLLIKNPIADKPPIVVNKKNNNLMHFDSTTDYLKTELVSLQLDLNDIQKQKVELDRKLDEDTNSLFRTEDVVQSSLKALSHIKINRELIEKRQDNLDKEIDDLNKEIDEEFKKNKEILSETEAWIRKFAKILGIEDVINSHRDYLFTHDIKSISGTQYYKVVFCFKMAYIKVIENHTQTSLPIFLDSPSGREVTKSNIDKVIRILNEYFEKNQIIIASIFDYNLKNKNIIEIKNKIFESNNVDRPEIELLKDSDFKNK</sequence>
<reference evidence="2 3" key="1">
    <citation type="submission" date="2009-01" db="EMBL/GenBank/DDBJ databases">
        <authorList>
            <person name="Qin X."/>
            <person name="Bachman B."/>
            <person name="Battles P."/>
            <person name="Bell A."/>
            <person name="Bess C."/>
            <person name="Bickham C."/>
            <person name="Chaboub L."/>
            <person name="Chen D."/>
            <person name="Coyle M."/>
            <person name="Deiros D.R."/>
            <person name="Dinh H."/>
            <person name="Forbes L."/>
            <person name="Fowler G."/>
            <person name="Francisco L."/>
            <person name="Fu Q."/>
            <person name="Gubbala S."/>
            <person name="Hale W."/>
            <person name="Han Y."/>
            <person name="Hemphill L."/>
            <person name="Highlander S.K."/>
            <person name="Hirani K."/>
            <person name="Hogues M."/>
            <person name="Jackson L."/>
            <person name="Jakkamsetti A."/>
            <person name="Javaid M."/>
            <person name="Jiang H."/>
            <person name="Korchina V."/>
            <person name="Kovar C."/>
            <person name="Lara F."/>
            <person name="Lee S."/>
            <person name="Mata R."/>
            <person name="Mathew T."/>
            <person name="Moen C."/>
            <person name="Morales K."/>
            <person name="Munidasa M."/>
            <person name="Nazareth L."/>
            <person name="Ngo R."/>
            <person name="Nguyen L."/>
            <person name="Okwuonu G."/>
            <person name="Ongeri F."/>
            <person name="Patil S."/>
            <person name="Petrosino J."/>
            <person name="Pham C."/>
            <person name="Pham P."/>
            <person name="Pu L.-L."/>
            <person name="Puazo M."/>
            <person name="Raj R."/>
            <person name="Reid J."/>
            <person name="Rouhana J."/>
            <person name="Saada N."/>
            <person name="Shang Y."/>
            <person name="Simmons D."/>
            <person name="Thornton R."/>
            <person name="Warren J."/>
            <person name="Weissenberger G."/>
            <person name="Zhang J."/>
            <person name="Zhang L."/>
            <person name="Zhou C."/>
            <person name="Zhu D."/>
            <person name="Muzny D."/>
            <person name="Worley K."/>
            <person name="Gibbs R."/>
        </authorList>
    </citation>
    <scope>NUCLEOTIDE SEQUENCE [LARGE SCALE GENOMIC DNA]</scope>
    <source>
        <strain evidence="2 3">ATCC 33200</strain>
    </source>
</reference>
<evidence type="ECO:0000256" key="1">
    <source>
        <dbReference type="SAM" id="Coils"/>
    </source>
</evidence>
<dbReference type="InterPro" id="IPR027417">
    <property type="entry name" value="P-loop_NTPase"/>
</dbReference>
<gene>
    <name evidence="2" type="ORF">HMPREF0528_1166</name>
</gene>
<accession>C2E5L9</accession>
<dbReference type="SUPFAM" id="SSF52540">
    <property type="entry name" value="P-loop containing nucleoside triphosphate hydrolases"/>
    <property type="match status" value="1"/>
</dbReference>
<proteinExistence type="predicted"/>
<dbReference type="RefSeq" id="WP_004894409.1">
    <property type="nucleotide sequence ID" value="NZ_AZCY01000007.1"/>
</dbReference>
<name>C2E5L9_LACJH</name>
<dbReference type="EMBL" id="ACGR01000036">
    <property type="protein sequence ID" value="EEJ59779.1"/>
    <property type="molecule type" value="Genomic_DNA"/>
</dbReference>